<protein>
    <submittedName>
        <fullName evidence="2">Uncharacterized protein</fullName>
    </submittedName>
</protein>
<keyword evidence="1" id="KW-1133">Transmembrane helix</keyword>
<keyword evidence="1" id="KW-0472">Membrane</keyword>
<dbReference type="OrthoDB" id="1492993at2"/>
<keyword evidence="3" id="KW-1185">Reference proteome</keyword>
<dbReference type="Proteomes" id="UP000223913">
    <property type="component" value="Unassembled WGS sequence"/>
</dbReference>
<comment type="caution">
    <text evidence="2">The sequence shown here is derived from an EMBL/GenBank/DDBJ whole genome shotgun (WGS) entry which is preliminary data.</text>
</comment>
<feature type="transmembrane region" description="Helical" evidence="1">
    <location>
        <begin position="12"/>
        <end position="31"/>
    </location>
</feature>
<evidence type="ECO:0000313" key="3">
    <source>
        <dbReference type="Proteomes" id="UP000223913"/>
    </source>
</evidence>
<dbReference type="EMBL" id="PDUD01000020">
    <property type="protein sequence ID" value="PHN05727.1"/>
    <property type="molecule type" value="Genomic_DNA"/>
</dbReference>
<dbReference type="RefSeq" id="WP_099150818.1">
    <property type="nucleotide sequence ID" value="NZ_PDUD01000020.1"/>
</dbReference>
<accession>A0A2D0NB65</accession>
<proteinExistence type="predicted"/>
<evidence type="ECO:0000313" key="2">
    <source>
        <dbReference type="EMBL" id="PHN05727.1"/>
    </source>
</evidence>
<gene>
    <name evidence="2" type="ORF">CRP01_14720</name>
</gene>
<dbReference type="AlphaFoldDB" id="A0A2D0NB65"/>
<reference evidence="2 3" key="1">
    <citation type="submission" date="2017-10" db="EMBL/GenBank/DDBJ databases">
        <title>The draft genome sequence of Lewinella nigricans NBRC 102662.</title>
        <authorList>
            <person name="Wang K."/>
        </authorList>
    </citation>
    <scope>NUCLEOTIDE SEQUENCE [LARGE SCALE GENOMIC DNA]</scope>
    <source>
        <strain evidence="2 3">NBRC 102662</strain>
    </source>
</reference>
<organism evidence="2 3">
    <name type="scientific">Flavilitoribacter nigricans (strain ATCC 23147 / DSM 23189 / NBRC 102662 / NCIMB 1420 / SS-2)</name>
    <name type="common">Lewinella nigricans</name>
    <dbReference type="NCBI Taxonomy" id="1122177"/>
    <lineage>
        <taxon>Bacteria</taxon>
        <taxon>Pseudomonadati</taxon>
        <taxon>Bacteroidota</taxon>
        <taxon>Saprospiria</taxon>
        <taxon>Saprospirales</taxon>
        <taxon>Lewinellaceae</taxon>
        <taxon>Flavilitoribacter</taxon>
    </lineage>
</organism>
<keyword evidence="1" id="KW-0812">Transmembrane</keyword>
<sequence>MFKRKIKFNSEKLLSISAMGISFITLIIFIYQTNLMSRQNNLSIMPYLDLSTTENSANREYTYQLNLKNHGIGPAIIVSVRCMYRGKSYDLKDYDNYFFRFLEEQLPELKQLTRTSASSLDRGMAIPANTSYNIFTVKDSLGYQLITAGLQKMIAEGFDYEIVYKSIQDERWMIDYNSEGPRKLK</sequence>
<name>A0A2D0NB65_FLAN2</name>
<evidence type="ECO:0000256" key="1">
    <source>
        <dbReference type="SAM" id="Phobius"/>
    </source>
</evidence>